<dbReference type="InterPro" id="IPR029047">
    <property type="entry name" value="HSP70_peptide-bd_sf"/>
</dbReference>
<dbReference type="SUPFAM" id="SSF53067">
    <property type="entry name" value="Actin-like ATPase domain"/>
    <property type="match status" value="2"/>
</dbReference>
<dbReference type="Gene3D" id="2.60.34.10">
    <property type="entry name" value="Substrate Binding Domain Of DNAk, Chain A, domain 1"/>
    <property type="match status" value="1"/>
</dbReference>
<dbReference type="FunFam" id="3.30.420.40:FF:000071">
    <property type="entry name" value="Molecular chaperone DnaK"/>
    <property type="match status" value="1"/>
</dbReference>
<dbReference type="PROSITE" id="PS00297">
    <property type="entry name" value="HSP70_1"/>
    <property type="match status" value="1"/>
</dbReference>
<dbReference type="AlphaFoldDB" id="Q1Q0A3"/>
<dbReference type="PRINTS" id="PR00301">
    <property type="entry name" value="HEATSHOCK70"/>
</dbReference>
<dbReference type="GO" id="GO:0140662">
    <property type="term" value="F:ATP-dependent protein folding chaperone"/>
    <property type="evidence" value="ECO:0007669"/>
    <property type="project" value="InterPro"/>
</dbReference>
<comment type="similarity">
    <text evidence="1 5">Belongs to the heat shock protein 70 family.</text>
</comment>
<reference evidence="6" key="2">
    <citation type="submission" date="2006-01" db="EMBL/GenBank/DDBJ databases">
        <authorList>
            <person name="Genoscope"/>
        </authorList>
    </citation>
    <scope>NUCLEOTIDE SEQUENCE</scope>
</reference>
<dbReference type="InterPro" id="IPR043129">
    <property type="entry name" value="ATPase_NBD"/>
</dbReference>
<dbReference type="FunFam" id="3.90.640.10:FF:000003">
    <property type="entry name" value="Molecular chaperone DnaK"/>
    <property type="match status" value="1"/>
</dbReference>
<evidence type="ECO:0000256" key="2">
    <source>
        <dbReference type="ARBA" id="ARBA00022741"/>
    </source>
</evidence>
<dbReference type="SUPFAM" id="SSF100920">
    <property type="entry name" value="Heat shock protein 70kD (HSP70), peptide-binding domain"/>
    <property type="match status" value="1"/>
</dbReference>
<dbReference type="InterPro" id="IPR018181">
    <property type="entry name" value="Heat_shock_70_CS"/>
</dbReference>
<evidence type="ECO:0000256" key="1">
    <source>
        <dbReference type="ARBA" id="ARBA00007381"/>
    </source>
</evidence>
<sequence length="545" mass="59794">MLWKKQKQEKRTMSPKKTTVVGIDLGTTFSAIAHINEDTGKAEIIPSPEQDRITPSVVLIEKVNDIIVGEIAKQNAVAEPNKVVEFVKRQMGKPKEDKKDEQGNILVKGWSFEHEGKKYSAQEISAFILKKLKNDAEERLGTMITDAVITCPAYFGDPERAATKEAGVIAGFNVLAVIDEPVAAALSYGLDKLKQDQNVFVFDLGGGTFDVVILEIKGGKIREVVVNGDHLLGGKDWDDEIIRYASKIFKEKYGTYPLDDLSAYQDLQLRAIKAKEELTKREKTKIMCVHAGNTLLVELTRDTFEEITKYLIDRCKVLCGIALSDANMTWQDVGAVLLVGGSTRMPMIRNMIAEISGKTPSDELNPDECVALGAAWHAAMLSISSGDMPVEVVKRLAGVEVQKVASHNLGIIALDGDGNERNFLMIPRFTPLPFEKKDIFKTLTDNQTSILLRIMEGGIMGENDTCDPLDCNMIAQGSIRDIPPSPKGSPIEVAYKYNDIGILEVHGIHLPSGKEVVITVEHTGGLTAQEIKAATMNIEKASITS</sequence>
<keyword evidence="4" id="KW-0143">Chaperone</keyword>
<accession>Q1Q0A3</accession>
<keyword evidence="3 5" id="KW-0067">ATP-binding</keyword>
<dbReference type="PANTHER" id="PTHR19375">
    <property type="entry name" value="HEAT SHOCK PROTEIN 70KDA"/>
    <property type="match status" value="1"/>
</dbReference>
<dbReference type="GO" id="GO:0005524">
    <property type="term" value="F:ATP binding"/>
    <property type="evidence" value="ECO:0007669"/>
    <property type="project" value="UniProtKB-KW"/>
</dbReference>
<gene>
    <name evidence="6" type="primary">dnaK</name>
    <name evidence="6" type="ORF">kustd2012</name>
</gene>
<dbReference type="Gene3D" id="3.90.640.10">
    <property type="entry name" value="Actin, Chain A, domain 4"/>
    <property type="match status" value="1"/>
</dbReference>
<evidence type="ECO:0000256" key="4">
    <source>
        <dbReference type="ARBA" id="ARBA00023186"/>
    </source>
</evidence>
<organism evidence="6">
    <name type="scientific">Kuenenia stuttgartiensis</name>
    <dbReference type="NCBI Taxonomy" id="174633"/>
    <lineage>
        <taxon>Bacteria</taxon>
        <taxon>Pseudomonadati</taxon>
        <taxon>Planctomycetota</taxon>
        <taxon>Candidatus Brocadiia</taxon>
        <taxon>Candidatus Brocadiales</taxon>
        <taxon>Candidatus Brocadiaceae</taxon>
        <taxon>Candidatus Kuenenia</taxon>
    </lineage>
</organism>
<reference evidence="6" key="1">
    <citation type="journal article" date="2006" name="Nature">
        <title>Deciphering the evolution and metabolism of an anammox bacterium from a community genome.</title>
        <authorList>
            <person name="Strous M."/>
            <person name="Pelletier E."/>
            <person name="Mangenot S."/>
            <person name="Rattei T."/>
            <person name="Lehner A."/>
            <person name="Taylor M.W."/>
            <person name="Horn M."/>
            <person name="Daims H."/>
            <person name="Bartol-Mavel D."/>
            <person name="Wincker P."/>
            <person name="Barbe V."/>
            <person name="Fonknechten N."/>
            <person name="Vallenet D."/>
            <person name="Segurens B."/>
            <person name="Schenowitz-Truong C."/>
            <person name="Medigue C."/>
            <person name="Collingro A."/>
            <person name="Snel B."/>
            <person name="Dutilh B.E."/>
            <person name="OpDenCamp H.J.M."/>
            <person name="vanDerDrift C."/>
            <person name="Cirpus I."/>
            <person name="vanDePas-Schoonen K.T."/>
            <person name="Harhangi H.R."/>
            <person name="vanNiftrik L."/>
            <person name="Schmid M."/>
            <person name="Keltjens J."/>
            <person name="vanDeVossenberg J."/>
            <person name="Kartal B."/>
            <person name="Meier H."/>
            <person name="Frishman D."/>
            <person name="Huynen M.A."/>
            <person name="Mewes H."/>
            <person name="Weissenbach J."/>
            <person name="Jetten M.S.M."/>
            <person name="Wagner M."/>
            <person name="LePaslier D."/>
        </authorList>
    </citation>
    <scope>NUCLEOTIDE SEQUENCE</scope>
</reference>
<dbReference type="InterPro" id="IPR013126">
    <property type="entry name" value="Hsp_70_fam"/>
</dbReference>
<dbReference type="Gene3D" id="3.30.420.40">
    <property type="match status" value="2"/>
</dbReference>
<dbReference type="Pfam" id="PF00012">
    <property type="entry name" value="HSP70"/>
    <property type="match status" value="1"/>
</dbReference>
<keyword evidence="2 5" id="KW-0547">Nucleotide-binding</keyword>
<evidence type="ECO:0000313" key="6">
    <source>
        <dbReference type="EMBL" id="CAJ72757.1"/>
    </source>
</evidence>
<evidence type="ECO:0000256" key="5">
    <source>
        <dbReference type="RuleBase" id="RU003322"/>
    </source>
</evidence>
<protein>
    <submittedName>
        <fullName evidence="6">Strongly similar to molecular chaperone DnaK</fullName>
    </submittedName>
</protein>
<evidence type="ECO:0000256" key="3">
    <source>
        <dbReference type="ARBA" id="ARBA00022840"/>
    </source>
</evidence>
<proteinExistence type="inferred from homology"/>
<dbReference type="EMBL" id="CT573072">
    <property type="protein sequence ID" value="CAJ72757.1"/>
    <property type="molecule type" value="Genomic_DNA"/>
</dbReference>
<name>Q1Q0A3_KUEST</name>